<dbReference type="GO" id="GO:0005737">
    <property type="term" value="C:cytoplasm"/>
    <property type="evidence" value="ECO:0007669"/>
    <property type="project" value="TreeGrafter"/>
</dbReference>
<evidence type="ECO:0000259" key="7">
    <source>
        <dbReference type="PROSITE" id="PS50081"/>
    </source>
</evidence>
<name>A0AAN8RV63_POLSC</name>
<feature type="domain" description="UDENN" evidence="8">
    <location>
        <begin position="6"/>
        <end position="442"/>
    </location>
</feature>
<dbReference type="CDD" id="cd13208">
    <property type="entry name" value="PH-GRAM_MTMR5_MTMR13"/>
    <property type="match status" value="1"/>
</dbReference>
<sequence>MSRLADYFVIVGYDHSKERGGVSNGVILQRFPETDWSDTPFIEGIELFCQPQGWALSTERQEPKFFVSVLTDIDANRHYCACLCFNETVSITPSKPVDEEEDVLENENGDRLGSLGRTSMLPISHYSIMYAPKCLVLVSRLDYIDTFRSCLGLIYTVYIENINVPLETLVGNILGCIQVPPPGGPQVRFSIGAGDRQALQPPLSPSLPVTHTAVNLLFQQLGIRNVLVLFCAIMTENKILFHSKSYTRLTEGSRALTALMYPFKYTHVYIPLLPAALLEVISTPTPFVMGIHSSLKPELSELMDVIIADLDGGSIQLPDRVSLPLLPEPFLSHTQESLSAVLQPELSWADHAFPPLASRETQPSVLDKEIRAVFMRTFAQLFQGYRSCLTIIRIHPKPVITFHKSSFLGERSLIDCDFATRVLDCMFFTGFVSERGPPWRPCDVWDELYNNIGELLKIEAQDSKKLLNHIQELGQQLYLNENPNHQPYVQKILKPPEGAFTRIHHPHLPHIDYAKVQAIIDEGLAKNNLKSRLSSLRPAQPRIVPNGPHISTVSDNRPGISDSARRLEVLRNCINCIFENKISDARKTFPAVGRALKSKTARLALCTELSQHVIGNKAMLEHQQFDLVVRLMNCALQDDSAMDEHGVAAALLPLSTAFCRKLCTGVIQFAYTCIQEHSVWQNQQFWESAFYQDVQRDIKALYLPQMEMSTLVPSSPRDSREFPYRNYSRLSEPSALEIAAEQMRLWNTYSPEKQQELVCSEESTLYSQAIHYANRMVYLLVPLDIASRTHKQESNIDEERTSNCNTNSVAESDSADAESGFEEADPGETGAAVIRMVSRFVDKVCTEGGVSYEHIRALHLMIPGVVHMHIETLDAVYKESKRLLPIQKPKILTPTMLPGEDLVMEGLRVYMLADGREEVTGGAFGGPPLLPAEGAIFLTNYRLIFKGTPCDPFACEQLIVRAFPVTSLTKEKRVNNAQYLPHLEQWLNEGLQLRSCTFQLLKLAFDEEVTQESIESFRKMIQKVRHPPEIFHYFAFSGQVVVSQTPLHKGKEKSVTLKQVVVKFLILYVRGFAKKTLLKTARKAGFKPKTSSKRQKYVFPNLNSGKYLTSPGRMSLPSVEFEQDDISIDEFESTTSVVIAPQATDAKTLERLSERSYVRDWQRLGLTNDGSFNTKSQKHDLFRITSVNAGYLMCRSYPALLIVPAAVEDNSLRRICQCYRHNRFPVVTWRHPRTKALLVRGARSYGKSVIGMLKGHPTSAVATSDAASSIEQEKYLSEFVAATPLSVVRQGGTWGMSDSNLSIDSLVLAADEHLQTSLTTPETNRRSNPFNKAIGTLGVFPRSSGGKGPKNFGRWGSLKDRRQSTSQASLSSVNAGMRPIQRLSGDSDSGTDSVQTFQRAPLYILGEKTQTKGVKTESNLKTDFIPLDYFDIRSTKAAFKKIMRACIPSSVSPEPEQTFHKLVENSEWLLQIKNIMQLSGAIVDLIDVQGSSVLLSLEDGWDITSQISSVAQMCLDPHYRTIDGFRVLIEKEWLAFGHRFSHRSNFSTSSPASGFAPIFIQFLDVVHQIQRQFPMAFEFNDFYLRFLAYHSVSCRFRTFLLDCECERVECGLTAAEDKRGSLPTHHKGVDTCGSDDEGVYPGGRLAGTSQGPNLGQSVFDYIEKQHMRSPIFYNFMYTPDNENLILRPSSHIPKLEIWGYYLNEELAHGPPYDLEIVQMDDQQDEETDSNEGINKSLRKTITAGYDTIERNVPEAFRHILEEIYRLETELGHLPQKWKVLWDKLELPSTDSLTRHASFNTQLIRYHRRLLHKRSTLEILLRGKIEGASEVSHAYSHPHRFEKYNYTTPTSCDACPNVFWGPFKTGVRCVDCGYSCHEKCAENVPKNCTKYKATEGSQTQTLTRSGHNNSVNSNVTTLQASTHQYYEQFSSNVAENRTHEGYLYKRGALLKGWKQRWFVLDSIKHQLRYYDAVEDSHCKGYIDLGEVVSVIPATPGPGTPKKTDDKAFFDLRTSRRTYNFCANDASTAQEWIDKIQACLQ</sequence>
<dbReference type="InterPro" id="IPR030564">
    <property type="entry name" value="Myotubularin"/>
</dbReference>
<comment type="caution">
    <text evidence="10">The sequence shown here is derived from an EMBL/GenBank/DDBJ whole genome shotgun (WGS) entry which is preliminary data.</text>
</comment>
<dbReference type="Pfam" id="PF03456">
    <property type="entry name" value="uDENN"/>
    <property type="match status" value="1"/>
</dbReference>
<dbReference type="Pfam" id="PF06602">
    <property type="entry name" value="Myotub-related"/>
    <property type="match status" value="1"/>
</dbReference>
<dbReference type="Gene3D" id="3.30.60.20">
    <property type="match status" value="1"/>
</dbReference>
<dbReference type="InterPro" id="IPR010569">
    <property type="entry name" value="Myotubularin-like_Pase_dom"/>
</dbReference>
<dbReference type="Pfam" id="PF02893">
    <property type="entry name" value="GRAM"/>
    <property type="match status" value="1"/>
</dbReference>
<dbReference type="CDD" id="cd20827">
    <property type="entry name" value="C1_Sbf-like"/>
    <property type="match status" value="1"/>
</dbReference>
<keyword evidence="2" id="KW-0597">Phosphoprotein</keyword>
<dbReference type="Proteomes" id="UP001372834">
    <property type="component" value="Unassembled WGS sequence"/>
</dbReference>
<dbReference type="PROSITE" id="PS50003">
    <property type="entry name" value="PH_DOMAIN"/>
    <property type="match status" value="1"/>
</dbReference>
<protein>
    <recommendedName>
        <fullName evidence="12">Myotubularin-related protein 13</fullName>
    </recommendedName>
</protein>
<dbReference type="SMART" id="SM00799">
    <property type="entry name" value="DENN"/>
    <property type="match status" value="1"/>
</dbReference>
<feature type="region of interest" description="Disordered" evidence="5">
    <location>
        <begin position="1350"/>
        <end position="1373"/>
    </location>
</feature>
<accession>A0AAN8RV63</accession>
<evidence type="ECO:0008006" key="12">
    <source>
        <dbReference type="Google" id="ProtNLM"/>
    </source>
</evidence>
<evidence type="ECO:0000256" key="1">
    <source>
        <dbReference type="ARBA" id="ARBA00007471"/>
    </source>
</evidence>
<dbReference type="GO" id="GO:0046872">
    <property type="term" value="F:metal ion binding"/>
    <property type="evidence" value="ECO:0007669"/>
    <property type="project" value="UniProtKB-KW"/>
</dbReference>
<evidence type="ECO:0000313" key="10">
    <source>
        <dbReference type="EMBL" id="KAK6625826.1"/>
    </source>
</evidence>
<evidence type="ECO:0000259" key="6">
    <source>
        <dbReference type="PROSITE" id="PS50003"/>
    </source>
</evidence>
<dbReference type="SUPFAM" id="SSF57889">
    <property type="entry name" value="Cysteine-rich domain"/>
    <property type="match status" value="1"/>
</dbReference>
<feature type="compositionally biased region" description="Acidic residues" evidence="5">
    <location>
        <begin position="813"/>
        <end position="826"/>
    </location>
</feature>
<feature type="region of interest" description="Disordered" evidence="5">
    <location>
        <begin position="791"/>
        <end position="826"/>
    </location>
</feature>
<dbReference type="SUPFAM" id="SSF50729">
    <property type="entry name" value="PH domain-like"/>
    <property type="match status" value="2"/>
</dbReference>
<dbReference type="Gene3D" id="2.30.29.30">
    <property type="entry name" value="Pleckstrin-homology domain (PH domain)/Phosphotyrosine-binding domain (PTB)"/>
    <property type="match status" value="1"/>
</dbReference>
<dbReference type="CDD" id="cd01235">
    <property type="entry name" value="PH_Sbf1_hMTMR5"/>
    <property type="match status" value="1"/>
</dbReference>
<evidence type="ECO:0000259" key="8">
    <source>
        <dbReference type="PROSITE" id="PS50211"/>
    </source>
</evidence>
<organism evidence="10 11">
    <name type="scientific">Polyplax serrata</name>
    <name type="common">Common mouse louse</name>
    <dbReference type="NCBI Taxonomy" id="468196"/>
    <lineage>
        <taxon>Eukaryota</taxon>
        <taxon>Metazoa</taxon>
        <taxon>Ecdysozoa</taxon>
        <taxon>Arthropoda</taxon>
        <taxon>Hexapoda</taxon>
        <taxon>Insecta</taxon>
        <taxon>Pterygota</taxon>
        <taxon>Neoptera</taxon>
        <taxon>Paraneoptera</taxon>
        <taxon>Psocodea</taxon>
        <taxon>Troctomorpha</taxon>
        <taxon>Phthiraptera</taxon>
        <taxon>Anoplura</taxon>
        <taxon>Polyplacidae</taxon>
        <taxon>Polyplax</taxon>
    </lineage>
</organism>
<dbReference type="InterPro" id="IPR046349">
    <property type="entry name" value="C1-like_sf"/>
</dbReference>
<feature type="domain" description="PH" evidence="6">
    <location>
        <begin position="1935"/>
        <end position="2039"/>
    </location>
</feature>
<dbReference type="SUPFAM" id="SSF52799">
    <property type="entry name" value="(Phosphotyrosine protein) phosphatases II"/>
    <property type="match status" value="1"/>
</dbReference>
<dbReference type="InterPro" id="IPR005113">
    <property type="entry name" value="uDENN_dom"/>
</dbReference>
<dbReference type="EMBL" id="JAWJWE010000037">
    <property type="protein sequence ID" value="KAK6625826.1"/>
    <property type="molecule type" value="Genomic_DNA"/>
</dbReference>
<dbReference type="InterPro" id="IPR005112">
    <property type="entry name" value="dDENN_dom"/>
</dbReference>
<dbReference type="Pfam" id="PF12335">
    <property type="entry name" value="SBF2"/>
    <property type="match status" value="1"/>
</dbReference>
<comment type="similarity">
    <text evidence="1">Belongs to the protein-tyrosine phosphatase family. Non-receptor class myotubularin subfamily.</text>
</comment>
<evidence type="ECO:0000256" key="5">
    <source>
        <dbReference type="SAM" id="MobiDB-lite"/>
    </source>
</evidence>
<dbReference type="SMART" id="SM00801">
    <property type="entry name" value="dDENN"/>
    <property type="match status" value="1"/>
</dbReference>
<dbReference type="PROSITE" id="PS50081">
    <property type="entry name" value="ZF_DAG_PE_2"/>
    <property type="match status" value="1"/>
</dbReference>
<evidence type="ECO:0000256" key="3">
    <source>
        <dbReference type="ARBA" id="ARBA00022723"/>
    </source>
</evidence>
<dbReference type="Pfam" id="PF00169">
    <property type="entry name" value="PH"/>
    <property type="match status" value="1"/>
</dbReference>
<dbReference type="Pfam" id="PF00130">
    <property type="entry name" value="C1_1"/>
    <property type="match status" value="1"/>
</dbReference>
<evidence type="ECO:0000259" key="9">
    <source>
        <dbReference type="PROSITE" id="PS51339"/>
    </source>
</evidence>
<dbReference type="InterPro" id="IPR022096">
    <property type="entry name" value="SBF1/SBF2"/>
</dbReference>
<feature type="compositionally biased region" description="Polar residues" evidence="5">
    <location>
        <begin position="1364"/>
        <end position="1373"/>
    </location>
</feature>
<dbReference type="InterPro" id="IPR011993">
    <property type="entry name" value="PH-like_dom_sf"/>
</dbReference>
<feature type="compositionally biased region" description="Basic and acidic residues" evidence="5">
    <location>
        <begin position="791"/>
        <end position="801"/>
    </location>
</feature>
<proteinExistence type="inferred from homology"/>
<evidence type="ECO:0000256" key="2">
    <source>
        <dbReference type="ARBA" id="ARBA00022553"/>
    </source>
</evidence>
<dbReference type="InterPro" id="IPR004182">
    <property type="entry name" value="GRAM"/>
</dbReference>
<dbReference type="InterPro" id="IPR037516">
    <property type="entry name" value="Tripartite_DENN"/>
</dbReference>
<dbReference type="GO" id="GO:0016020">
    <property type="term" value="C:membrane"/>
    <property type="evidence" value="ECO:0007669"/>
    <property type="project" value="TreeGrafter"/>
</dbReference>
<dbReference type="PANTHER" id="PTHR10807">
    <property type="entry name" value="MYOTUBULARIN-RELATED"/>
    <property type="match status" value="1"/>
</dbReference>
<dbReference type="PROSITE" id="PS50211">
    <property type="entry name" value="DENN"/>
    <property type="match status" value="1"/>
</dbReference>
<evidence type="ECO:0000313" key="11">
    <source>
        <dbReference type="Proteomes" id="UP001372834"/>
    </source>
</evidence>
<dbReference type="Gene3D" id="3.40.50.11500">
    <property type="match status" value="1"/>
</dbReference>
<dbReference type="InterPro" id="IPR029021">
    <property type="entry name" value="Prot-tyrosine_phosphatase-like"/>
</dbReference>
<dbReference type="GO" id="GO:0005085">
    <property type="term" value="F:guanyl-nucleotide exchange factor activity"/>
    <property type="evidence" value="ECO:0007669"/>
    <property type="project" value="TreeGrafter"/>
</dbReference>
<gene>
    <name evidence="10" type="ORF">RUM43_006125</name>
</gene>
<feature type="domain" description="Myotubularin phosphatase" evidence="9">
    <location>
        <begin position="1151"/>
        <end position="1702"/>
    </location>
</feature>
<dbReference type="InterPro" id="IPR043153">
    <property type="entry name" value="DENN_C"/>
</dbReference>
<dbReference type="SMART" id="SM00568">
    <property type="entry name" value="GRAM"/>
    <property type="match status" value="1"/>
</dbReference>
<dbReference type="FunFam" id="3.40.50.11500:FF:000006">
    <property type="entry name" value="SET binding factor 2"/>
    <property type="match status" value="1"/>
</dbReference>
<dbReference type="PROSITE" id="PS51339">
    <property type="entry name" value="PPASE_MYOTUBULARIN"/>
    <property type="match status" value="1"/>
</dbReference>
<dbReference type="Pfam" id="PF02141">
    <property type="entry name" value="DENN"/>
    <property type="match status" value="1"/>
</dbReference>
<evidence type="ECO:0000256" key="4">
    <source>
        <dbReference type="ARBA" id="ARBA00022833"/>
    </source>
</evidence>
<dbReference type="SMART" id="SM00233">
    <property type="entry name" value="PH"/>
    <property type="match status" value="1"/>
</dbReference>
<dbReference type="CDD" id="cd14534">
    <property type="entry name" value="PTP-MTMR5-like"/>
    <property type="match status" value="1"/>
</dbReference>
<keyword evidence="3" id="KW-0479">Metal-binding</keyword>
<dbReference type="InterPro" id="IPR001194">
    <property type="entry name" value="cDENN_dom"/>
</dbReference>
<dbReference type="InterPro" id="IPR001849">
    <property type="entry name" value="PH_domain"/>
</dbReference>
<dbReference type="PANTHER" id="PTHR10807:SF109">
    <property type="entry name" value="SET DOMAIN BINDING FACTOR, ISOFORM A"/>
    <property type="match status" value="1"/>
</dbReference>
<keyword evidence="4" id="KW-0862">Zinc</keyword>
<dbReference type="SMART" id="SM00800">
    <property type="entry name" value="uDENN"/>
    <property type="match status" value="1"/>
</dbReference>
<dbReference type="InterPro" id="IPR002219">
    <property type="entry name" value="PKC_DAG/PE"/>
</dbReference>
<dbReference type="Gene3D" id="3.30.450.200">
    <property type="match status" value="1"/>
</dbReference>
<reference evidence="10 11" key="1">
    <citation type="submission" date="2023-10" db="EMBL/GenBank/DDBJ databases">
        <title>Genomes of two closely related lineages of the louse Polyplax serrata with different host specificities.</title>
        <authorList>
            <person name="Martinu J."/>
            <person name="Tarabai H."/>
            <person name="Stefka J."/>
            <person name="Hypsa V."/>
        </authorList>
    </citation>
    <scope>NUCLEOTIDE SEQUENCE [LARGE SCALE GENOMIC DNA]</scope>
    <source>
        <strain evidence="10">HR10_N</strain>
    </source>
</reference>
<feature type="domain" description="Phorbol-ester/DAG-type" evidence="7">
    <location>
        <begin position="1837"/>
        <end position="1887"/>
    </location>
</feature>
<dbReference type="PROSITE" id="PS00479">
    <property type="entry name" value="ZF_DAG_PE_1"/>
    <property type="match status" value="1"/>
</dbReference>
<dbReference type="FunFam" id="2.30.29.30:FF:000286">
    <property type="entry name" value="PH-protein kinase domain containing protein"/>
    <property type="match status" value="1"/>
</dbReference>
<dbReference type="SMART" id="SM00109">
    <property type="entry name" value="C1"/>
    <property type="match status" value="1"/>
</dbReference>